<keyword evidence="7 10" id="KW-0812">Transmembrane</keyword>
<feature type="transmembrane region" description="Helical" evidence="10">
    <location>
        <begin position="12"/>
        <end position="33"/>
    </location>
</feature>
<dbReference type="InterPro" id="IPR045584">
    <property type="entry name" value="Pilin-like"/>
</dbReference>
<evidence type="ECO:0000259" key="11">
    <source>
        <dbReference type="Pfam" id="PF08334"/>
    </source>
</evidence>
<sequence>MSNKKQQGFTLIEVMIVVVILGILASIVVPKIMGRPDEARATRTLQDIRAISAALDLYRLDNFSYPTTDQGLEALVHKPANLPQGAHWKQGGYLDQLPADAWGKPYFYMQPGAHGEFDLYSFGADGVEGGSEAGADITNWAQK</sequence>
<dbReference type="EMBL" id="CP014476">
    <property type="protein sequence ID" value="AMK78331.1"/>
    <property type="molecule type" value="Genomic_DNA"/>
</dbReference>
<dbReference type="GO" id="GO:0015628">
    <property type="term" value="P:protein secretion by the type II secretion system"/>
    <property type="evidence" value="ECO:0007669"/>
    <property type="project" value="InterPro"/>
</dbReference>
<dbReference type="RefSeq" id="WP_020482315.1">
    <property type="nucleotide sequence ID" value="NZ_CP014476.1"/>
</dbReference>
<protein>
    <recommendedName>
        <fullName evidence="3">Type II secretion system core protein G</fullName>
    </recommendedName>
</protein>
<dbReference type="Pfam" id="PF08334">
    <property type="entry name" value="T2SSG"/>
    <property type="match status" value="1"/>
</dbReference>
<evidence type="ECO:0000256" key="1">
    <source>
        <dbReference type="ARBA" id="ARBA00004377"/>
    </source>
</evidence>
<keyword evidence="5" id="KW-0488">Methylation</keyword>
<dbReference type="STRING" id="1538553.JT25_017865"/>
<dbReference type="PROSITE" id="PS00409">
    <property type="entry name" value="PROKAR_NTER_METHYL"/>
    <property type="match status" value="1"/>
</dbReference>
<dbReference type="PANTHER" id="PTHR30093:SF44">
    <property type="entry name" value="TYPE II SECRETION SYSTEM CORE PROTEIN G"/>
    <property type="match status" value="1"/>
</dbReference>
<dbReference type="InterPro" id="IPR012902">
    <property type="entry name" value="N_methyl_site"/>
</dbReference>
<comment type="similarity">
    <text evidence="2">Belongs to the GSP G family.</text>
</comment>
<dbReference type="PRINTS" id="PR00813">
    <property type="entry name" value="BCTERIALGSPG"/>
</dbReference>
<dbReference type="NCBIfam" id="TIGR01710">
    <property type="entry name" value="typeII_sec_gspG"/>
    <property type="match status" value="1"/>
</dbReference>
<evidence type="ECO:0000256" key="9">
    <source>
        <dbReference type="ARBA" id="ARBA00023136"/>
    </source>
</evidence>
<dbReference type="GO" id="GO:0015627">
    <property type="term" value="C:type II protein secretion system complex"/>
    <property type="evidence" value="ECO:0007669"/>
    <property type="project" value="InterPro"/>
</dbReference>
<reference evidence="12 13" key="1">
    <citation type="journal article" date="2015" name="Environ. Microbiol.">
        <title>Methane oxidation coupled to nitrate reduction under hypoxia by the Gammaproteobacterium Methylomonas denitrificans, sp. nov. type strain FJG1.</title>
        <authorList>
            <person name="Kits K.D."/>
            <person name="Klotz M.G."/>
            <person name="Stein L.Y."/>
        </authorList>
    </citation>
    <scope>NUCLEOTIDE SEQUENCE [LARGE SCALE GENOMIC DNA]</scope>
    <source>
        <strain evidence="12 13">FJG1</strain>
    </source>
</reference>
<dbReference type="KEGG" id="mdn:JT25_017865"/>
<evidence type="ECO:0000256" key="2">
    <source>
        <dbReference type="ARBA" id="ARBA00009984"/>
    </source>
</evidence>
<gene>
    <name evidence="12" type="ORF">JT25_017865</name>
</gene>
<dbReference type="OrthoDB" id="9795612at2"/>
<evidence type="ECO:0000256" key="10">
    <source>
        <dbReference type="SAM" id="Phobius"/>
    </source>
</evidence>
<dbReference type="Gene3D" id="3.30.700.10">
    <property type="entry name" value="Glycoprotein, Type 4 Pilin"/>
    <property type="match status" value="1"/>
</dbReference>
<evidence type="ECO:0000256" key="3">
    <source>
        <dbReference type="ARBA" id="ARBA00020042"/>
    </source>
</evidence>
<dbReference type="Pfam" id="PF07963">
    <property type="entry name" value="N_methyl"/>
    <property type="match status" value="1"/>
</dbReference>
<evidence type="ECO:0000313" key="12">
    <source>
        <dbReference type="EMBL" id="AMK78331.1"/>
    </source>
</evidence>
<evidence type="ECO:0000256" key="5">
    <source>
        <dbReference type="ARBA" id="ARBA00022481"/>
    </source>
</evidence>
<accession>A0A126T8D6</accession>
<feature type="domain" description="Type II secretion system protein GspG C-terminal" evidence="11">
    <location>
        <begin position="31"/>
        <end position="140"/>
    </location>
</feature>
<evidence type="ECO:0000313" key="13">
    <source>
        <dbReference type="Proteomes" id="UP000030512"/>
    </source>
</evidence>
<dbReference type="SUPFAM" id="SSF54523">
    <property type="entry name" value="Pili subunits"/>
    <property type="match status" value="1"/>
</dbReference>
<dbReference type="AlphaFoldDB" id="A0A126T8D6"/>
<comment type="subcellular location">
    <subcellularLocation>
        <location evidence="1">Cell inner membrane</location>
        <topology evidence="1">Single-pass membrane protein</topology>
    </subcellularLocation>
</comment>
<organism evidence="12 13">
    <name type="scientific">Methylomonas denitrificans</name>
    <dbReference type="NCBI Taxonomy" id="1538553"/>
    <lineage>
        <taxon>Bacteria</taxon>
        <taxon>Pseudomonadati</taxon>
        <taxon>Pseudomonadota</taxon>
        <taxon>Gammaproteobacteria</taxon>
        <taxon>Methylococcales</taxon>
        <taxon>Methylococcaceae</taxon>
        <taxon>Methylomonas</taxon>
    </lineage>
</organism>
<dbReference type="InterPro" id="IPR000983">
    <property type="entry name" value="Bac_GSPG_pilin"/>
</dbReference>
<evidence type="ECO:0000256" key="7">
    <source>
        <dbReference type="ARBA" id="ARBA00022692"/>
    </source>
</evidence>
<dbReference type="Proteomes" id="UP000030512">
    <property type="component" value="Chromosome"/>
</dbReference>
<keyword evidence="4" id="KW-1003">Cell membrane</keyword>
<keyword evidence="13" id="KW-1185">Reference proteome</keyword>
<evidence type="ECO:0000256" key="8">
    <source>
        <dbReference type="ARBA" id="ARBA00022989"/>
    </source>
</evidence>
<dbReference type="NCBIfam" id="TIGR02532">
    <property type="entry name" value="IV_pilin_GFxxxE"/>
    <property type="match status" value="1"/>
</dbReference>
<dbReference type="PANTHER" id="PTHR30093">
    <property type="entry name" value="GENERAL SECRETION PATHWAY PROTEIN G"/>
    <property type="match status" value="1"/>
</dbReference>
<name>A0A126T8D6_9GAMM</name>
<keyword evidence="9 10" id="KW-0472">Membrane</keyword>
<keyword evidence="6" id="KW-0997">Cell inner membrane</keyword>
<dbReference type="GO" id="GO:0005886">
    <property type="term" value="C:plasma membrane"/>
    <property type="evidence" value="ECO:0007669"/>
    <property type="project" value="UniProtKB-SubCell"/>
</dbReference>
<dbReference type="InterPro" id="IPR010054">
    <property type="entry name" value="Type2_sec_GspG"/>
</dbReference>
<proteinExistence type="inferred from homology"/>
<keyword evidence="8 10" id="KW-1133">Transmembrane helix</keyword>
<evidence type="ECO:0000256" key="6">
    <source>
        <dbReference type="ARBA" id="ARBA00022519"/>
    </source>
</evidence>
<evidence type="ECO:0000256" key="4">
    <source>
        <dbReference type="ARBA" id="ARBA00022475"/>
    </source>
</evidence>
<dbReference type="InterPro" id="IPR013545">
    <property type="entry name" value="T2SS_protein-GspG_C"/>
</dbReference>